<organism evidence="5 6">
    <name type="scientific">Sphingomonas chungangi</name>
    <dbReference type="NCBI Taxonomy" id="2683589"/>
    <lineage>
        <taxon>Bacteria</taxon>
        <taxon>Pseudomonadati</taxon>
        <taxon>Pseudomonadota</taxon>
        <taxon>Alphaproteobacteria</taxon>
        <taxon>Sphingomonadales</taxon>
        <taxon>Sphingomonadaceae</taxon>
        <taxon>Sphingomonas</taxon>
    </lineage>
</organism>
<dbReference type="InterPro" id="IPR002347">
    <property type="entry name" value="SDR_fam"/>
</dbReference>
<dbReference type="InterPro" id="IPR057326">
    <property type="entry name" value="KR_dom"/>
</dbReference>
<dbReference type="FunFam" id="3.40.50.720:FF:000084">
    <property type="entry name" value="Short-chain dehydrogenase reductase"/>
    <property type="match status" value="1"/>
</dbReference>
<dbReference type="SUPFAM" id="SSF51735">
    <property type="entry name" value="NAD(P)-binding Rossmann-fold domains"/>
    <property type="match status" value="1"/>
</dbReference>
<protein>
    <submittedName>
        <fullName evidence="5">SDR family oxidoreductase</fullName>
    </submittedName>
</protein>
<dbReference type="InterPro" id="IPR020904">
    <property type="entry name" value="Sc_DH/Rdtase_CS"/>
</dbReference>
<dbReference type="Pfam" id="PF00106">
    <property type="entry name" value="adh_short"/>
    <property type="match status" value="1"/>
</dbReference>
<dbReference type="GO" id="GO:0016491">
    <property type="term" value="F:oxidoreductase activity"/>
    <property type="evidence" value="ECO:0007669"/>
    <property type="project" value="UniProtKB-KW"/>
</dbReference>
<sequence length="253" mass="26299">MFDLSNRTILITGASSGVGKHLAGTLAGCGARLVLAARRTAMLAETQVGIEGAGGTAVSIAMDVADEASVIAGFDAAEAAIGPVDSVVANAGMTIGGSALGMAVEDFDRIFAVNARGVFLTAREAARRMIVQGAAERQHGRIVLISSVTAQYVQPNNPIYSASKAAVNQLGRTLARDWSGKGVNVNIVAPGYMRTELTDDWLDSDKAKALLATFPRRRLMDVDVLDPIVTYLCADASAQVTGGVFTIDDGQTL</sequence>
<evidence type="ECO:0000256" key="3">
    <source>
        <dbReference type="RuleBase" id="RU000363"/>
    </source>
</evidence>
<dbReference type="SMART" id="SM00822">
    <property type="entry name" value="PKS_KR"/>
    <property type="match status" value="1"/>
</dbReference>
<dbReference type="CDD" id="cd05233">
    <property type="entry name" value="SDR_c"/>
    <property type="match status" value="1"/>
</dbReference>
<gene>
    <name evidence="5" type="ORF">HZF05_06840</name>
</gene>
<feature type="domain" description="Ketoreductase" evidence="4">
    <location>
        <begin position="7"/>
        <end position="196"/>
    </location>
</feature>
<evidence type="ECO:0000259" key="4">
    <source>
        <dbReference type="SMART" id="SM00822"/>
    </source>
</evidence>
<dbReference type="PRINTS" id="PR00081">
    <property type="entry name" value="GDHRDH"/>
</dbReference>
<evidence type="ECO:0000256" key="2">
    <source>
        <dbReference type="ARBA" id="ARBA00023002"/>
    </source>
</evidence>
<dbReference type="AlphaFoldDB" id="A0A838L543"/>
<evidence type="ECO:0000256" key="1">
    <source>
        <dbReference type="ARBA" id="ARBA00006484"/>
    </source>
</evidence>
<dbReference type="Gene3D" id="3.40.50.720">
    <property type="entry name" value="NAD(P)-binding Rossmann-like Domain"/>
    <property type="match status" value="1"/>
</dbReference>
<dbReference type="PANTHER" id="PTHR43669">
    <property type="entry name" value="5-KETO-D-GLUCONATE 5-REDUCTASE"/>
    <property type="match status" value="1"/>
</dbReference>
<dbReference type="PROSITE" id="PS00061">
    <property type="entry name" value="ADH_SHORT"/>
    <property type="match status" value="1"/>
</dbReference>
<dbReference type="RefSeq" id="WP_160363610.1">
    <property type="nucleotide sequence ID" value="NZ_JACEIB010000003.1"/>
</dbReference>
<comment type="caution">
    <text evidence="5">The sequence shown here is derived from an EMBL/GenBank/DDBJ whole genome shotgun (WGS) entry which is preliminary data.</text>
</comment>
<dbReference type="EMBL" id="JACEIB010000003">
    <property type="protein sequence ID" value="MBA2933815.1"/>
    <property type="molecule type" value="Genomic_DNA"/>
</dbReference>
<accession>A0A838L543</accession>
<evidence type="ECO:0000313" key="5">
    <source>
        <dbReference type="EMBL" id="MBA2933815.1"/>
    </source>
</evidence>
<proteinExistence type="inferred from homology"/>
<keyword evidence="6" id="KW-1185">Reference proteome</keyword>
<evidence type="ECO:0000313" key="6">
    <source>
        <dbReference type="Proteomes" id="UP000570166"/>
    </source>
</evidence>
<comment type="similarity">
    <text evidence="1 3">Belongs to the short-chain dehydrogenases/reductases (SDR) family.</text>
</comment>
<dbReference type="Proteomes" id="UP000570166">
    <property type="component" value="Unassembled WGS sequence"/>
</dbReference>
<dbReference type="InterPro" id="IPR036291">
    <property type="entry name" value="NAD(P)-bd_dom_sf"/>
</dbReference>
<reference evidence="5 6" key="1">
    <citation type="submission" date="2020-07" db="EMBL/GenBank/DDBJ databases">
        <authorList>
            <person name="Sun Q."/>
        </authorList>
    </citation>
    <scope>NUCLEOTIDE SEQUENCE [LARGE SCALE GENOMIC DNA]</scope>
    <source>
        <strain evidence="5 6">CGMCC 1.13654</strain>
    </source>
</reference>
<keyword evidence="2" id="KW-0560">Oxidoreductase</keyword>
<dbReference type="PRINTS" id="PR00080">
    <property type="entry name" value="SDRFAMILY"/>
</dbReference>
<name>A0A838L543_9SPHN</name>
<dbReference type="PANTHER" id="PTHR43669:SF3">
    <property type="entry name" value="ALCOHOL DEHYDROGENASE, PUTATIVE (AFU_ORTHOLOGUE AFUA_3G03445)-RELATED"/>
    <property type="match status" value="1"/>
</dbReference>